<gene>
    <name evidence="2" type="ORF">ENN90_04075</name>
</gene>
<feature type="compositionally biased region" description="Basic and acidic residues" evidence="1">
    <location>
        <begin position="66"/>
        <end position="87"/>
    </location>
</feature>
<feature type="region of interest" description="Disordered" evidence="1">
    <location>
        <begin position="42"/>
        <end position="108"/>
    </location>
</feature>
<feature type="compositionally biased region" description="Basic and acidic residues" evidence="1">
    <location>
        <begin position="94"/>
        <end position="105"/>
    </location>
</feature>
<comment type="caution">
    <text evidence="2">The sequence shown here is derived from an EMBL/GenBank/DDBJ whole genome shotgun (WGS) entry which is preliminary data.</text>
</comment>
<protein>
    <submittedName>
        <fullName evidence="2">Uncharacterized protein</fullName>
    </submittedName>
</protein>
<organism evidence="2">
    <name type="scientific">Mariniphaga anaerophila</name>
    <dbReference type="NCBI Taxonomy" id="1484053"/>
    <lineage>
        <taxon>Bacteria</taxon>
        <taxon>Pseudomonadati</taxon>
        <taxon>Bacteroidota</taxon>
        <taxon>Bacteroidia</taxon>
        <taxon>Marinilabiliales</taxon>
        <taxon>Prolixibacteraceae</taxon>
        <taxon>Mariniphaga</taxon>
    </lineage>
</organism>
<accession>A0A831LG91</accession>
<evidence type="ECO:0000313" key="2">
    <source>
        <dbReference type="EMBL" id="HDR50787.1"/>
    </source>
</evidence>
<proteinExistence type="predicted"/>
<dbReference type="AlphaFoldDB" id="A0A831LG91"/>
<evidence type="ECO:0000256" key="1">
    <source>
        <dbReference type="SAM" id="MobiDB-lite"/>
    </source>
</evidence>
<reference evidence="2" key="1">
    <citation type="journal article" date="2020" name="mSystems">
        <title>Genome- and Community-Level Interaction Insights into Carbon Utilization and Element Cycling Functions of Hydrothermarchaeota in Hydrothermal Sediment.</title>
        <authorList>
            <person name="Zhou Z."/>
            <person name="Liu Y."/>
            <person name="Xu W."/>
            <person name="Pan J."/>
            <person name="Luo Z.H."/>
            <person name="Li M."/>
        </authorList>
    </citation>
    <scope>NUCLEOTIDE SEQUENCE [LARGE SCALE GENOMIC DNA]</scope>
    <source>
        <strain evidence="2">SpSt-1217</strain>
    </source>
</reference>
<dbReference type="Proteomes" id="UP000886047">
    <property type="component" value="Unassembled WGS sequence"/>
</dbReference>
<name>A0A831LG91_9BACT</name>
<dbReference type="EMBL" id="DSDK01000227">
    <property type="protein sequence ID" value="HDR50787.1"/>
    <property type="molecule type" value="Genomic_DNA"/>
</dbReference>
<sequence length="128" mass="15043">MDDIIVIILTLIFIVAGIFGQMKKKPPVPQPQMEPQHAEDDFWDMLDDDPTEMRPATKEPVPSNTRMEKKFSPENKYEFKPENEGARVTKRNMPKRDELKKEPGTTKKRKFPLKEAVIYSEILHRKYI</sequence>